<feature type="transmembrane region" description="Helical" evidence="1">
    <location>
        <begin position="47"/>
        <end position="68"/>
    </location>
</feature>
<evidence type="ECO:0000256" key="1">
    <source>
        <dbReference type="SAM" id="Phobius"/>
    </source>
</evidence>
<comment type="caution">
    <text evidence="2">The sequence shown here is derived from an EMBL/GenBank/DDBJ whole genome shotgun (WGS) entry which is preliminary data.</text>
</comment>
<keyword evidence="3" id="KW-1185">Reference proteome</keyword>
<evidence type="ECO:0008006" key="4">
    <source>
        <dbReference type="Google" id="ProtNLM"/>
    </source>
</evidence>
<reference evidence="2" key="1">
    <citation type="submission" date="2022-06" db="EMBL/GenBank/DDBJ databases">
        <title>Gramella sediminis sp. nov., isolated from deep-sea sediment of the Indian Ocean.</title>
        <authorList>
            <person name="Yang L."/>
        </authorList>
    </citation>
    <scope>NUCLEOTIDE SEQUENCE</scope>
    <source>
        <strain evidence="2">HMD3159</strain>
    </source>
</reference>
<keyword evidence="1" id="KW-1133">Transmembrane helix</keyword>
<feature type="transmembrane region" description="Helical" evidence="1">
    <location>
        <begin position="21"/>
        <end position="41"/>
    </location>
</feature>
<sequence>MKNQNDTLAARCKRNTIHLGIWTGAWVLTLALVAFGHKFLWNEDTTISAIMIFINLAVGVGMIIANIKHLNGLDEMHRKIHLEAMGVTLGVTLITGLGYSMLDITNVISYDAEISYLVMIMGITYMFAVLINNFRYK</sequence>
<evidence type="ECO:0000313" key="3">
    <source>
        <dbReference type="Proteomes" id="UP001155077"/>
    </source>
</evidence>
<dbReference type="RefSeq" id="WP_252113397.1">
    <property type="nucleotide sequence ID" value="NZ_JAMSCK010000003.1"/>
</dbReference>
<keyword evidence="1" id="KW-0472">Membrane</keyword>
<dbReference type="EMBL" id="JAMSCK010000003">
    <property type="protein sequence ID" value="MCM8569882.1"/>
    <property type="molecule type" value="Genomic_DNA"/>
</dbReference>
<name>A0ABT0Z2C7_9FLAO</name>
<dbReference type="Proteomes" id="UP001155077">
    <property type="component" value="Unassembled WGS sequence"/>
</dbReference>
<evidence type="ECO:0000313" key="2">
    <source>
        <dbReference type="EMBL" id="MCM8569882.1"/>
    </source>
</evidence>
<feature type="transmembrane region" description="Helical" evidence="1">
    <location>
        <begin position="114"/>
        <end position="134"/>
    </location>
</feature>
<feature type="transmembrane region" description="Helical" evidence="1">
    <location>
        <begin position="80"/>
        <end position="102"/>
    </location>
</feature>
<keyword evidence="1" id="KW-0812">Transmembrane</keyword>
<gene>
    <name evidence="2" type="ORF">NE848_10860</name>
</gene>
<accession>A0ABT0Z2C7</accession>
<protein>
    <recommendedName>
        <fullName evidence="4">DUF2178 domain-containing protein</fullName>
    </recommendedName>
</protein>
<proteinExistence type="predicted"/>
<organism evidence="2 3">
    <name type="scientific">Gramella jeungdoensis</name>
    <dbReference type="NCBI Taxonomy" id="708091"/>
    <lineage>
        <taxon>Bacteria</taxon>
        <taxon>Pseudomonadati</taxon>
        <taxon>Bacteroidota</taxon>
        <taxon>Flavobacteriia</taxon>
        <taxon>Flavobacteriales</taxon>
        <taxon>Flavobacteriaceae</taxon>
        <taxon>Christiangramia</taxon>
    </lineage>
</organism>